<organism evidence="1">
    <name type="scientific">Spironucleus salmonicida</name>
    <dbReference type="NCBI Taxonomy" id="348837"/>
    <lineage>
        <taxon>Eukaryota</taxon>
        <taxon>Metamonada</taxon>
        <taxon>Diplomonadida</taxon>
        <taxon>Hexamitidae</taxon>
        <taxon>Hexamitinae</taxon>
        <taxon>Spironucleus</taxon>
    </lineage>
</organism>
<evidence type="ECO:0000313" key="1">
    <source>
        <dbReference type="EMBL" id="EST45071.1"/>
    </source>
</evidence>
<gene>
    <name evidence="1" type="ORF">SS50377_15091</name>
    <name evidence="2" type="ORF">SS50377_25523</name>
</gene>
<dbReference type="EMBL" id="KI546101">
    <property type="protein sequence ID" value="EST45071.1"/>
    <property type="molecule type" value="Genomic_DNA"/>
</dbReference>
<evidence type="ECO:0000313" key="2">
    <source>
        <dbReference type="EMBL" id="KAH0573403.1"/>
    </source>
</evidence>
<sequence length="1483" mass="170083">MSVVRNFQPLTYLELITDYAYIVIDDELSTSARKQIKLRLFQAYVPRIYIENIPLLIKESGKQPIRSIILISQNTSIDTAPLSSLDFKIINDDDMNKLLTQIEDLAQSTKTWIQKLFGPLADVYSHRLKLRQVQLATQFYDLLQLATLQSSEISEDISLDHDIQKQLNEQMKIYNCIQRECIKNTFYQNMIAALKQQQQILQSQQINYASTSNFLQVQDFEQLFAPKSLESLECKQTLNNHTLHFLTGKSLSYDPIQLQFPLCDDPTKPWFYINDARITYNTPVDSLPYGRLLIQGNYLKQPSCILQNTALGEGADELSQNYQTFETSIAKACHAVSQLLVSATKHSKRVLSLISDEIKAIQGMDVKDIQLNYQDGDFSLKKSKVYRNTLEEDVDDFIIQNSALLCDIGYNREKLPCYKQYLELKLQDQSQFTYDQKFIMILCDKLQFPDNSKLSKSWIMDFDEMFLVNRTFNGQSPVSLYTQEATIKPTDEDDIITIRPKFIQSQYQLSIQRMNRKRTTYDMIVLLGQFLSLVSQIDPLPKRSYTHRLLFNEKLALKHLFVPHEIAEQCEQERLVLQQNNQNNVKNAITPQNNKQFYDLVVSKVEQISSRDKFAKTRVAEDCNPGDCAVCNVRFDSYKQHIFSSDHKRQYRNIMQQNENMLAELQRYQLRYDIVQALNTQLNAIACTLASEMNISWSQAITAINESIRAVGGQFQLDTEDAPRAGSPTCKSNQFAHWREDQCLRRQSMLENVLTSGQSRKSGYKRIKACAGSFLVCVLGVEKNRVKCIEQFLQDQFSVQQKENTFSKNLIDYMYYEYIDEPNQFEKGQVRIVLKNDPQYWFHQPGYNKLLNIAYITLLCRAAQGMPLTAETKQDQYIDLEETKFQNDAYLLQISNYLSDCFPQIDGVVYQQALTKLQEKRFLQSGPKQSLQQPTASLDVMKLDIKSLKQELADIEIGHIPKTDSIIRIAKTIIQIQEDKQISTQQLYQKAIEQFKSKQLPDIHPRIQPAIQEFVNGNTITDLSTISFKNPENYEESDSCELEVTPYRVKLPQFNIFDPLIKKNDELVQTVIDQLNTEQSKLQNISSAVKQEGVKPGNYPQQFQQILHSPNHRIAEIGVTNSLLECSNTLIQKIFQQASETLQISLSAFVYHTNQEYAGTNTLQTFEPITNDKNYLLDEVKPHILSEVQRANSCVRHEKSPSKVHRSIRANSICTRDCNLDPEQVSLYYLRNADYTPQFTDSLSTVSSPQMVTVGEQSTNIAYSTVLADNYVSANYEQQSTPEALKLNNKPIIASPILSTSSHYQFYRQMLPENFDQLATKQQKMLLRQFIPISESQISAVYATLATVYGGFSQMIEITVQFWKSSADAILGSSSSVHTILHEKHYGLNIADIASVTLIGLTARSKLLQEKAEADKRERKLRIASKQVNRCVPPDGIVDKRIIEDAFSVREEIDVKVVKNEGFADKLNCDIIIGGIYGLNGTE</sequence>
<keyword evidence="3" id="KW-1185">Reference proteome</keyword>
<evidence type="ECO:0000313" key="3">
    <source>
        <dbReference type="Proteomes" id="UP000018208"/>
    </source>
</evidence>
<accession>V6LMY4</accession>
<evidence type="ECO:0008006" key="4">
    <source>
        <dbReference type="Google" id="ProtNLM"/>
    </source>
</evidence>
<reference evidence="1 2" key="1">
    <citation type="journal article" date="2014" name="PLoS Genet.">
        <title>The Genome of Spironucleus salmonicida Highlights a Fish Pathogen Adapted to Fluctuating Environments.</title>
        <authorList>
            <person name="Xu F."/>
            <person name="Jerlstrom-Hultqvist J."/>
            <person name="Einarsson E."/>
            <person name="Astvaldsson A."/>
            <person name="Svard S.G."/>
            <person name="Andersson J.O."/>
        </authorList>
    </citation>
    <scope>NUCLEOTIDE SEQUENCE</scope>
    <source>
        <strain evidence="2">ATCC 50377</strain>
    </source>
</reference>
<name>V6LMY4_9EUKA</name>
<proteinExistence type="predicted"/>
<dbReference type="VEuPathDB" id="GiardiaDB:SS50377_25523"/>
<protein>
    <recommendedName>
        <fullName evidence="4">DBF4-type domain-containing protein</fullName>
    </recommendedName>
</protein>
<dbReference type="OrthoDB" id="10251662at2759"/>
<dbReference type="Proteomes" id="UP000018208">
    <property type="component" value="Unassembled WGS sequence"/>
</dbReference>
<dbReference type="EMBL" id="AUWU02000005">
    <property type="protein sequence ID" value="KAH0573403.1"/>
    <property type="molecule type" value="Genomic_DNA"/>
</dbReference>
<reference evidence="2" key="2">
    <citation type="submission" date="2020-12" db="EMBL/GenBank/DDBJ databases">
        <title>New Spironucleus salmonicida genome in near-complete chromosomes.</title>
        <authorList>
            <person name="Xu F."/>
            <person name="Kurt Z."/>
            <person name="Jimenez-Gonzalez A."/>
            <person name="Astvaldsson A."/>
            <person name="Andersson J.O."/>
            <person name="Svard S.G."/>
        </authorList>
    </citation>
    <scope>NUCLEOTIDE SEQUENCE</scope>
    <source>
        <strain evidence="2">ATCC 50377</strain>
    </source>
</reference>